<evidence type="ECO:0000313" key="2">
    <source>
        <dbReference type="Proteomes" id="UP001140234"/>
    </source>
</evidence>
<dbReference type="Proteomes" id="UP001140234">
    <property type="component" value="Unassembled WGS sequence"/>
</dbReference>
<sequence length="794" mass="86979">MSYANKRPGGRILPVPRLTPKVDPQEQFAKLETAIKEIYNHNASKMLFEELYRIGYGLVLSKNGALAYDGVKGVLERHLGRCVRGDILAPAAAVQAAPTPANNEALLVSVRLLWSEHVMAMLIIKDILMYVDRVYVANAHVPPVYDMGMCVFRDQVLLAPARRLSADLAKAVLGQIAAERSGIEVDRGSLRGVVDMLVELQDTTQSGTVYDVMLEAQVLAEARAHYASTAGARLADHGAAEYARAAQADIDAETGRADAYLTPATGAALRSVLLDELIAKHASEILAAGLVRLLDQHDAGALRVLYGLFSPLPAALDALHAGIHMHILAQGQQVAGALAPLSVATCPDDEAGDGAGSGAPARRGQQALGAAAKTAVALRWVQDVLALYDVYDGLLHSAFGDSQEMRKTIHDAFIRIINDNGRAAELLSLFINDSLQSGLKRKGEQEIDHLLERAVLMFRFLQNKDAFEHYYKAHLAKRLLFGRTLSDDAEQSLVSKLKVECGSQFTLKLEGMFKDMQLSADLTRDFSAAGAADEPRLDMGVSVLTPTFWPALAPPVSDETAQEMRAVRPPTDQLRRAIERFSDAYLARHSGRRLEWQYNLGSADIKVQFGARAHELSVSTYQLFILALFADAAEDATLTAAAIQAQTRIPWELLMRQLQSLACAKYKILTKTPASRDVSPADTFAFNSGFSAPQYRIRIPVVAARSSVESEQEKAASLVTIDKERQYLVEAAVVRIMKARRQMPHEQLVNEAVGQLSPRFLPTPKMVKDAVGRLIDREYLQRSPDDPRLYIYLA</sequence>
<dbReference type="EMBL" id="JANBUJ010000147">
    <property type="protein sequence ID" value="KAJ2774018.1"/>
    <property type="molecule type" value="Genomic_DNA"/>
</dbReference>
<reference evidence="1" key="1">
    <citation type="submission" date="2022-07" db="EMBL/GenBank/DDBJ databases">
        <title>Phylogenomic reconstructions and comparative analyses of Kickxellomycotina fungi.</title>
        <authorList>
            <person name="Reynolds N.K."/>
            <person name="Stajich J.E."/>
            <person name="Barry K."/>
            <person name="Grigoriev I.V."/>
            <person name="Crous P."/>
            <person name="Smith M.E."/>
        </authorList>
    </citation>
    <scope>NUCLEOTIDE SEQUENCE</scope>
    <source>
        <strain evidence="1">CBS 109366</strain>
    </source>
</reference>
<keyword evidence="2" id="KW-1185">Reference proteome</keyword>
<comment type="caution">
    <text evidence="1">The sequence shown here is derived from an EMBL/GenBank/DDBJ whole genome shotgun (WGS) entry which is preliminary data.</text>
</comment>
<proteinExistence type="predicted"/>
<protein>
    <submittedName>
        <fullName evidence="1">Uncharacterized protein</fullName>
    </submittedName>
</protein>
<accession>A0ACC1K5L9</accession>
<gene>
    <name evidence="1" type="ORF">IWQ57_001016</name>
</gene>
<organism evidence="1 2">
    <name type="scientific">Coemansia nantahalensis</name>
    <dbReference type="NCBI Taxonomy" id="2789366"/>
    <lineage>
        <taxon>Eukaryota</taxon>
        <taxon>Fungi</taxon>
        <taxon>Fungi incertae sedis</taxon>
        <taxon>Zoopagomycota</taxon>
        <taxon>Kickxellomycotina</taxon>
        <taxon>Kickxellomycetes</taxon>
        <taxon>Kickxellales</taxon>
        <taxon>Kickxellaceae</taxon>
        <taxon>Coemansia</taxon>
    </lineage>
</organism>
<evidence type="ECO:0000313" key="1">
    <source>
        <dbReference type="EMBL" id="KAJ2774018.1"/>
    </source>
</evidence>
<name>A0ACC1K5L9_9FUNG</name>